<dbReference type="AlphaFoldDB" id="A0A8J4T553"/>
<feature type="region of interest" description="Disordered" evidence="6">
    <location>
        <begin position="788"/>
        <end position="807"/>
    </location>
</feature>
<dbReference type="InterPro" id="IPR043021">
    <property type="entry name" value="GCM_small"/>
</dbReference>
<evidence type="ECO:0000256" key="6">
    <source>
        <dbReference type="SAM" id="MobiDB-lite"/>
    </source>
</evidence>
<dbReference type="InterPro" id="IPR043020">
    <property type="entry name" value="GCM_large"/>
</dbReference>
<dbReference type="PANTHER" id="PTHR12414">
    <property type="entry name" value="GLIAL CELLS MISSING RELATED/GLIDE"/>
    <property type="match status" value="1"/>
</dbReference>
<dbReference type="Gene3D" id="3.30.70.3530">
    <property type="entry name" value="GCM motif"/>
    <property type="match status" value="1"/>
</dbReference>
<dbReference type="InterPro" id="IPR036115">
    <property type="entry name" value="GCM_dom_sf"/>
</dbReference>
<keyword evidence="3" id="KW-0238">DNA-binding</keyword>
<feature type="domain" description="GCM" evidence="7">
    <location>
        <begin position="185"/>
        <end position="341"/>
    </location>
</feature>
<gene>
    <name evidence="8" type="ORF">PHET_00345</name>
</gene>
<feature type="compositionally biased region" description="Polar residues" evidence="6">
    <location>
        <begin position="440"/>
        <end position="459"/>
    </location>
</feature>
<keyword evidence="1" id="KW-0217">Developmental protein</keyword>
<feature type="compositionally biased region" description="Low complexity" evidence="6">
    <location>
        <begin position="640"/>
        <end position="651"/>
    </location>
</feature>
<dbReference type="Pfam" id="PF03615">
    <property type="entry name" value="GCM"/>
    <property type="match status" value="1"/>
</dbReference>
<evidence type="ECO:0000313" key="9">
    <source>
        <dbReference type="Proteomes" id="UP000748531"/>
    </source>
</evidence>
<name>A0A8J4T553_9TREM</name>
<comment type="caution">
    <text evidence="8">The sequence shown here is derived from an EMBL/GenBank/DDBJ whole genome shotgun (WGS) entry which is preliminary data.</text>
</comment>
<dbReference type="InterPro" id="IPR003902">
    <property type="entry name" value="Tscrpt_reg_GCM"/>
</dbReference>
<keyword evidence="2" id="KW-0805">Transcription regulation</keyword>
<feature type="compositionally biased region" description="Polar residues" evidence="6">
    <location>
        <begin position="624"/>
        <end position="639"/>
    </location>
</feature>
<feature type="compositionally biased region" description="Low complexity" evidence="6">
    <location>
        <begin position="790"/>
        <end position="807"/>
    </location>
</feature>
<organism evidence="8 9">
    <name type="scientific">Paragonimus heterotremus</name>
    <dbReference type="NCBI Taxonomy" id="100268"/>
    <lineage>
        <taxon>Eukaryota</taxon>
        <taxon>Metazoa</taxon>
        <taxon>Spiralia</taxon>
        <taxon>Lophotrochozoa</taxon>
        <taxon>Platyhelminthes</taxon>
        <taxon>Trematoda</taxon>
        <taxon>Digenea</taxon>
        <taxon>Plagiorchiida</taxon>
        <taxon>Troglotremata</taxon>
        <taxon>Troglotrematidae</taxon>
        <taxon>Paragonimus</taxon>
    </lineage>
</organism>
<sequence length="807" mass="88765">MEVCDTSSVSPCFTGRSYTRQPYDLSQPSSATPGLPLTYAPYAYTTSNDQHITQNVLPQFTCPSAIQCRGASYPKTLSNMYETHGHKFCTHNSLFGSGLYQAMVSPATACIPSLGAGKNYSVTCNGTSVFEQMKSFDSLPSDSTKNTESWSLTASPQIQADTAKPKSVLDVPSTELLLQHVHNLSQWDVNDPKLPKIRQFDTFTMWPQGQCRYAFQKSASDGARRHASGWAMRNTNNHNAQILKKSCLGVLLCTAKGCSLAMRPAICDKARRRQEGRPCCMPNCTGRIYNQSCRGHGGYPVTHFWREHGDTVYFQAKGTHDHVRPDLKPVRDTAARRRRQLQLEKMHSQHHETKCNQTLEDTSVRTLKQSVRDSAKPCPIPVQSRKRVATEAEIKISCTRRDDTCEPTPSAFNMTAQDALIGWKMQEYPYVRMEYKQPCSTDHTTTSTQQPFSLPTSPQKAEPIFPSSPSFGAVSTVRNSSYYANSVHQKSSPSIKFDAITRTETPTTFTHTFSSGCPLPLKRTHHSSGDYFGAFYGLNALPTTYTSSQYGLDMTDPANQVNYQTALRGVFTKDLYEQDVKSEQLPFEVQSDPQQSKPIMPSGFQTNLTPMSLYKQQMFQAYAGQNGTTSESTSGGLNASWSTPSPPTGGNSSLFGSEFRTVHSVIDDATSHNLGNLIADAKDSQTGLPNLSASSLWRMDNFTMMPKPITSPARANMGVYGLATPTDTYGGTPGNNHESSPEELLTPSALMSSSTPLPNNQVVHRLAAQLTQPGAYRTNYITPLPLYLNSSDSRSTHTSSSTGGASQ</sequence>
<dbReference type="GO" id="GO:0042063">
    <property type="term" value="P:gliogenesis"/>
    <property type="evidence" value="ECO:0007669"/>
    <property type="project" value="TreeGrafter"/>
</dbReference>
<evidence type="ECO:0000256" key="5">
    <source>
        <dbReference type="ARBA" id="ARBA00023242"/>
    </source>
</evidence>
<keyword evidence="4" id="KW-0804">Transcription</keyword>
<dbReference type="GO" id="GO:0005634">
    <property type="term" value="C:nucleus"/>
    <property type="evidence" value="ECO:0007669"/>
    <property type="project" value="TreeGrafter"/>
</dbReference>
<dbReference type="InterPro" id="IPR039791">
    <property type="entry name" value="GCM"/>
</dbReference>
<keyword evidence="5" id="KW-0539">Nucleus</keyword>
<evidence type="ECO:0000259" key="7">
    <source>
        <dbReference type="PROSITE" id="PS50807"/>
    </source>
</evidence>
<evidence type="ECO:0000256" key="4">
    <source>
        <dbReference type="ARBA" id="ARBA00023163"/>
    </source>
</evidence>
<proteinExistence type="predicted"/>
<dbReference type="OrthoDB" id="6241117at2759"/>
<accession>A0A8J4T553</accession>
<dbReference type="Gene3D" id="2.20.25.670">
    <property type="entry name" value="GCM domain, large subdomain"/>
    <property type="match status" value="1"/>
</dbReference>
<protein>
    <recommendedName>
        <fullName evidence="7">GCM domain-containing protein</fullName>
    </recommendedName>
</protein>
<dbReference type="PROSITE" id="PS50807">
    <property type="entry name" value="GCM"/>
    <property type="match status" value="1"/>
</dbReference>
<dbReference type="SUPFAM" id="SSF90073">
    <property type="entry name" value="GCM domain"/>
    <property type="match status" value="1"/>
</dbReference>
<feature type="region of interest" description="Disordered" evidence="6">
    <location>
        <begin position="624"/>
        <end position="651"/>
    </location>
</feature>
<dbReference type="GO" id="GO:0001228">
    <property type="term" value="F:DNA-binding transcription activator activity, RNA polymerase II-specific"/>
    <property type="evidence" value="ECO:0007669"/>
    <property type="project" value="InterPro"/>
</dbReference>
<dbReference type="EMBL" id="LUCH01000079">
    <property type="protein sequence ID" value="KAF5406166.1"/>
    <property type="molecule type" value="Genomic_DNA"/>
</dbReference>
<reference evidence="8" key="1">
    <citation type="submission" date="2019-05" db="EMBL/GenBank/DDBJ databases">
        <title>Annotation for the trematode Paragonimus heterotremus.</title>
        <authorList>
            <person name="Choi Y.-J."/>
        </authorList>
    </citation>
    <scope>NUCLEOTIDE SEQUENCE</scope>
    <source>
        <strain evidence="8">LC</strain>
    </source>
</reference>
<evidence type="ECO:0000256" key="2">
    <source>
        <dbReference type="ARBA" id="ARBA00023015"/>
    </source>
</evidence>
<evidence type="ECO:0000256" key="3">
    <source>
        <dbReference type="ARBA" id="ARBA00023125"/>
    </source>
</evidence>
<keyword evidence="9" id="KW-1185">Reference proteome</keyword>
<dbReference type="PANTHER" id="PTHR12414:SF8">
    <property type="entry name" value="TRANSCRIPTION FACTOR GLIAL CELLS MISSING-RELATED"/>
    <property type="match status" value="1"/>
</dbReference>
<dbReference type="GO" id="GO:0000978">
    <property type="term" value="F:RNA polymerase II cis-regulatory region sequence-specific DNA binding"/>
    <property type="evidence" value="ECO:0007669"/>
    <property type="project" value="TreeGrafter"/>
</dbReference>
<feature type="region of interest" description="Disordered" evidence="6">
    <location>
        <begin position="440"/>
        <end position="461"/>
    </location>
</feature>
<evidence type="ECO:0000313" key="8">
    <source>
        <dbReference type="EMBL" id="KAF5406166.1"/>
    </source>
</evidence>
<dbReference type="Proteomes" id="UP000748531">
    <property type="component" value="Unassembled WGS sequence"/>
</dbReference>
<evidence type="ECO:0000256" key="1">
    <source>
        <dbReference type="ARBA" id="ARBA00022473"/>
    </source>
</evidence>